<feature type="transmembrane region" description="Helical" evidence="7">
    <location>
        <begin position="204"/>
        <end position="224"/>
    </location>
</feature>
<dbReference type="OrthoDB" id="4053402at2"/>
<dbReference type="InterPro" id="IPR035906">
    <property type="entry name" value="MetI-like_sf"/>
</dbReference>
<dbReference type="RefSeq" id="WP_109596237.1">
    <property type="nucleotide sequence ID" value="NZ_BONA01000061.1"/>
</dbReference>
<feature type="transmembrane region" description="Helical" evidence="7">
    <location>
        <begin position="265"/>
        <end position="287"/>
    </location>
</feature>
<evidence type="ECO:0000256" key="4">
    <source>
        <dbReference type="ARBA" id="ARBA00022692"/>
    </source>
</evidence>
<name>A0A316FCJ0_9ACTN</name>
<feature type="transmembrane region" description="Helical" evidence="7">
    <location>
        <begin position="152"/>
        <end position="175"/>
    </location>
</feature>
<feature type="transmembrane region" description="Helical" evidence="7">
    <location>
        <begin position="12"/>
        <end position="36"/>
    </location>
</feature>
<reference evidence="9 10" key="1">
    <citation type="submission" date="2018-05" db="EMBL/GenBank/DDBJ databases">
        <title>Genomic Encyclopedia of Archaeal and Bacterial Type Strains, Phase II (KMG-II): from individual species to whole genera.</title>
        <authorList>
            <person name="Goeker M."/>
        </authorList>
    </citation>
    <scope>NUCLEOTIDE SEQUENCE [LARGE SCALE GENOMIC DNA]</scope>
    <source>
        <strain evidence="9 10">DSM 45184</strain>
    </source>
</reference>
<dbReference type="Proteomes" id="UP000245697">
    <property type="component" value="Unassembled WGS sequence"/>
</dbReference>
<evidence type="ECO:0000313" key="10">
    <source>
        <dbReference type="Proteomes" id="UP000245697"/>
    </source>
</evidence>
<dbReference type="Pfam" id="PF00528">
    <property type="entry name" value="BPD_transp_1"/>
    <property type="match status" value="1"/>
</dbReference>
<keyword evidence="3" id="KW-1003">Cell membrane</keyword>
<proteinExistence type="inferred from homology"/>
<evidence type="ECO:0000256" key="1">
    <source>
        <dbReference type="ARBA" id="ARBA00004651"/>
    </source>
</evidence>
<feature type="domain" description="ABC transmembrane type-1" evidence="8">
    <location>
        <begin position="66"/>
        <end position="279"/>
    </location>
</feature>
<comment type="caution">
    <text evidence="9">The sequence shown here is derived from an EMBL/GenBank/DDBJ whole genome shotgun (WGS) entry which is preliminary data.</text>
</comment>
<comment type="subcellular location">
    <subcellularLocation>
        <location evidence="1 7">Cell membrane</location>
        <topology evidence="1 7">Multi-pass membrane protein</topology>
    </subcellularLocation>
</comment>
<evidence type="ECO:0000256" key="6">
    <source>
        <dbReference type="ARBA" id="ARBA00023136"/>
    </source>
</evidence>
<dbReference type="EMBL" id="QGGR01000011">
    <property type="protein sequence ID" value="PWK45209.1"/>
    <property type="molecule type" value="Genomic_DNA"/>
</dbReference>
<keyword evidence="2 7" id="KW-0813">Transport</keyword>
<keyword evidence="5 7" id="KW-1133">Transmembrane helix</keyword>
<gene>
    <name evidence="9" type="ORF">BC793_111183</name>
</gene>
<dbReference type="GO" id="GO:0005886">
    <property type="term" value="C:plasma membrane"/>
    <property type="evidence" value="ECO:0007669"/>
    <property type="project" value="UniProtKB-SubCell"/>
</dbReference>
<protein>
    <submittedName>
        <fullName evidence="9">Carbohydrate ABC transporter membrane protein 1 (CUT1 family)</fullName>
    </submittedName>
</protein>
<evidence type="ECO:0000313" key="9">
    <source>
        <dbReference type="EMBL" id="PWK45209.1"/>
    </source>
</evidence>
<dbReference type="SUPFAM" id="SSF161098">
    <property type="entry name" value="MetI-like"/>
    <property type="match status" value="1"/>
</dbReference>
<feature type="transmembrane region" description="Helical" evidence="7">
    <location>
        <begin position="70"/>
        <end position="91"/>
    </location>
</feature>
<sequence>MIRRRQDWAGYAFLLPWFGGMVFMVVPFFASLYLAFTDYDLLTPPRWAGLANFREMAGDVKLHQSLKVTFVYTLVSVPASLAVALAVAIVLDRGVRGLAIYRSIYYLPSLLGGSVAIVMLWRYLFGYDGIVNDFLSWFGIAGPAWTTDPDHALTTLILLHVWTFGAPMVIFLAGLRQIPAMYYEAAGMDGASTWRQFRSITLPLLSPIIFFNLVQALIASFQTFTQGYVLSNGSGGPADSTLFYNLYLYQKGFAEFDMGYASSMAWLLLIIIAGFTAINFLAARYWVFYDN</sequence>
<keyword evidence="10" id="KW-1185">Reference proteome</keyword>
<dbReference type="CDD" id="cd06261">
    <property type="entry name" value="TM_PBP2"/>
    <property type="match status" value="1"/>
</dbReference>
<dbReference type="InterPro" id="IPR000515">
    <property type="entry name" value="MetI-like"/>
</dbReference>
<dbReference type="GO" id="GO:0055085">
    <property type="term" value="P:transmembrane transport"/>
    <property type="evidence" value="ECO:0007669"/>
    <property type="project" value="InterPro"/>
</dbReference>
<dbReference type="Gene3D" id="1.10.3720.10">
    <property type="entry name" value="MetI-like"/>
    <property type="match status" value="1"/>
</dbReference>
<evidence type="ECO:0000256" key="5">
    <source>
        <dbReference type="ARBA" id="ARBA00022989"/>
    </source>
</evidence>
<evidence type="ECO:0000256" key="2">
    <source>
        <dbReference type="ARBA" id="ARBA00022448"/>
    </source>
</evidence>
<dbReference type="AlphaFoldDB" id="A0A316FCJ0"/>
<dbReference type="PANTHER" id="PTHR30193:SF1">
    <property type="entry name" value="ABC TRANSPORTER PERMEASE PROTEIN YESP-RELATED"/>
    <property type="match status" value="1"/>
</dbReference>
<feature type="transmembrane region" description="Helical" evidence="7">
    <location>
        <begin position="103"/>
        <end position="124"/>
    </location>
</feature>
<dbReference type="PROSITE" id="PS50928">
    <property type="entry name" value="ABC_TM1"/>
    <property type="match status" value="1"/>
</dbReference>
<accession>A0A316FCJ0</accession>
<dbReference type="PANTHER" id="PTHR30193">
    <property type="entry name" value="ABC TRANSPORTER PERMEASE PROTEIN"/>
    <property type="match status" value="1"/>
</dbReference>
<keyword evidence="6 7" id="KW-0472">Membrane</keyword>
<dbReference type="InterPro" id="IPR051393">
    <property type="entry name" value="ABC_transporter_permease"/>
</dbReference>
<evidence type="ECO:0000256" key="3">
    <source>
        <dbReference type="ARBA" id="ARBA00022475"/>
    </source>
</evidence>
<comment type="similarity">
    <text evidence="7">Belongs to the binding-protein-dependent transport system permease family.</text>
</comment>
<keyword evidence="4 7" id="KW-0812">Transmembrane</keyword>
<evidence type="ECO:0000256" key="7">
    <source>
        <dbReference type="RuleBase" id="RU363032"/>
    </source>
</evidence>
<organism evidence="9 10">
    <name type="scientific">Actinoplanes xinjiangensis</name>
    <dbReference type="NCBI Taxonomy" id="512350"/>
    <lineage>
        <taxon>Bacteria</taxon>
        <taxon>Bacillati</taxon>
        <taxon>Actinomycetota</taxon>
        <taxon>Actinomycetes</taxon>
        <taxon>Micromonosporales</taxon>
        <taxon>Micromonosporaceae</taxon>
        <taxon>Actinoplanes</taxon>
    </lineage>
</organism>
<evidence type="ECO:0000259" key="8">
    <source>
        <dbReference type="PROSITE" id="PS50928"/>
    </source>
</evidence>